<reference evidence="1" key="1">
    <citation type="submission" date="2022-07" db="EMBL/GenBank/DDBJ databases">
        <title>Phylogenomic reconstructions and comparative analyses of Kickxellomycotina fungi.</title>
        <authorList>
            <person name="Reynolds N.K."/>
            <person name="Stajich J.E."/>
            <person name="Barry K."/>
            <person name="Grigoriev I.V."/>
            <person name="Crous P."/>
            <person name="Smith M.E."/>
        </authorList>
    </citation>
    <scope>NUCLEOTIDE SEQUENCE</scope>
    <source>
        <strain evidence="1">NRRL 5244</strain>
    </source>
</reference>
<accession>A0ACC1JE46</accession>
<proteinExistence type="predicted"/>
<organism evidence="1 2">
    <name type="scientific">Linderina macrospora</name>
    <dbReference type="NCBI Taxonomy" id="4868"/>
    <lineage>
        <taxon>Eukaryota</taxon>
        <taxon>Fungi</taxon>
        <taxon>Fungi incertae sedis</taxon>
        <taxon>Zoopagomycota</taxon>
        <taxon>Kickxellomycotina</taxon>
        <taxon>Kickxellomycetes</taxon>
        <taxon>Kickxellales</taxon>
        <taxon>Kickxellaceae</taxon>
        <taxon>Linderina</taxon>
    </lineage>
</organism>
<evidence type="ECO:0000313" key="1">
    <source>
        <dbReference type="EMBL" id="KAJ1948991.1"/>
    </source>
</evidence>
<comment type="caution">
    <text evidence="1">The sequence shown here is derived from an EMBL/GenBank/DDBJ whole genome shotgun (WGS) entry which is preliminary data.</text>
</comment>
<gene>
    <name evidence="1" type="primary">APC1_1</name>
    <name evidence="1" type="ORF">FBU59_001343</name>
</gene>
<protein>
    <submittedName>
        <fullName evidence="1">Anaphase-promoting complex subunit 1</fullName>
    </submittedName>
</protein>
<dbReference type="EMBL" id="JANBPW010000575">
    <property type="protein sequence ID" value="KAJ1948991.1"/>
    <property type="molecule type" value="Genomic_DNA"/>
</dbReference>
<evidence type="ECO:0000313" key="2">
    <source>
        <dbReference type="Proteomes" id="UP001150603"/>
    </source>
</evidence>
<keyword evidence="2" id="KW-1185">Reference proteome</keyword>
<name>A0ACC1JE46_9FUNG</name>
<sequence length="1097" mass="119239">MIATIVDDGHIHQATLDGLEVAWTLDGAFQRQLSYDSILHSVSHAPIEHIVFARFRESSGAETPTVALCVFRPDMLHICYHTGEKFVVALPFGVCRVFSMYIGILVQREYSDATDSGIHTGKLPTIFSLMSPFSEFKMLGLNKTMDLASACRQSRRSFVLSPTAVEGSPMPPIGDQIVGFNDSKSVLVGVATSRRNRSSQFVLCWESSAKKYVLYRCFVAYSSPEADDDTQDALQPADAQHALGQPGSQRHGHRHSSVSAHRRQSTVMARNDSRRSTIGLAITNERRVSILGRASINESPGARSVIDTFWENRQMRAEVVLHECWRERRQRADRSDSAVLKSKVSVMQAVNGDDIVCVLRMGDAPLAIGLDTTRFGEVFKIPATSMASIGATRSELDDLAVVMTSGSLGLVCAGHEPVLYDVPCNGSITQILRVEGSSAVLELEDGSETTVQISIEMTRLSVAIMGALSFVLSPATYATTRRAMITALQDAATADDELECLVSLLLNGCYTQSNIVLSPRAMDEVRARAAAVVSVLHLVYEDMAMRAFEPRARLCKLGKALVQISQQNGLNEIARYYAPIGLPTLSSLELAAAQARRTASVPSFIQWATKALDGSPETATDKFPDFAAIANLYRITDAVPAFGAHSLLTILGTVSEVLMQLASQLDLAEILKPMADLGIDPVMFLPRLAPAYQWLLRALIECSRNQCLLHWPQNILKMLGRNDIVANMSPKSAVFPQRCLSKGNLSDADDEVEPATIAQLCESVIDTASTLVRAEDVIESAVKSQEIGQMCFAQDLRVDEACRLLLVHADVHINVDVSRLESPEEIKQIKDKHLTQVAQRTLSLPVSQALLTFSTRDLDEQDSLAIPQVTVRAKFRGNRMPSIWKPADVDTAWAQFHNGVAVALSLDRDQVRGAHPSWVLLNWPVEAFKYLSSRDGLTSIGLLLGCACANRGSMDPAAAKLLSLHIPSLLPPGSSELMLLLHGTQAAAMLGLGLVYAGSQNRRMVEVALRELTACRTAPPSDDAANRLDDADPAESSLECYSLASGFALGLLVLGQGQVTETLADLNLLDTLSGMIGRQGGGNRAHWETGRYASCMG</sequence>
<dbReference type="Proteomes" id="UP001150603">
    <property type="component" value="Unassembled WGS sequence"/>
</dbReference>